<dbReference type="STRING" id="695850.A0A067BHP6"/>
<dbReference type="EMBL" id="KK583535">
    <property type="protein sequence ID" value="KDO17924.1"/>
    <property type="molecule type" value="Genomic_DNA"/>
</dbReference>
<proteinExistence type="predicted"/>
<protein>
    <submittedName>
        <fullName evidence="2">TKL/DRK protein kinase</fullName>
    </submittedName>
</protein>
<dbReference type="PANTHER" id="PTHR44329">
    <property type="entry name" value="SERINE/THREONINE-PROTEIN KINASE TNNI3K-RELATED"/>
    <property type="match status" value="1"/>
</dbReference>
<dbReference type="GO" id="GO:0004674">
    <property type="term" value="F:protein serine/threonine kinase activity"/>
    <property type="evidence" value="ECO:0007669"/>
    <property type="project" value="TreeGrafter"/>
</dbReference>
<gene>
    <name evidence="2" type="ORF">SPRG_16559</name>
</gene>
<name>A0A067BHP6_SAPPC</name>
<dbReference type="GeneID" id="24138173"/>
<sequence>MGNLIRCCLPRSPRLMSLPAPPRLPYWIQRAAIAYDDLTFGERLDAWKRLDKSPYWVRKVFKGELHGMPVVIKKLFHYGYEWDTMHWADEIRLLSTLRHRNIVLFVGFSTDADDTCYLVTEYMERGDLGSIQKDPSTALSWTDQLLEFLIDICRGMTYLHAQVPEYIHGNLKAANVLIRYYLLAKLADCGLARLSTLRRHYDLQMPFWDAPEILRGDTCTSTVDVYSFGIVLAEIDTRKRPYHEHHINYASVDQLTRKIVHNKLRPTLSENVPASIASIYQRCVLDDPNGRPSFDQLKAEFESLRETLAAEVQESDIGQDALSTRTDDNFRVGGEDAHDAGSTTLPDDIRQVDFQPARVRSVARDTERNPALDRLYHALQRLEQQTANAPIAVAQELDFAKDALSARLNGDFCVEQKMAAC</sequence>
<keyword evidence="3" id="KW-1185">Reference proteome</keyword>
<dbReference type="Proteomes" id="UP000030745">
    <property type="component" value="Unassembled WGS sequence"/>
</dbReference>
<dbReference type="AlphaFoldDB" id="A0A067BHP6"/>
<accession>A0A067BHP6</accession>
<dbReference type="InterPro" id="IPR051681">
    <property type="entry name" value="Ser/Thr_Kinases-Pseudokinases"/>
</dbReference>
<dbReference type="InterPro" id="IPR000719">
    <property type="entry name" value="Prot_kinase_dom"/>
</dbReference>
<feature type="domain" description="Protein kinase" evidence="1">
    <location>
        <begin position="29"/>
        <end position="308"/>
    </location>
</feature>
<evidence type="ECO:0000313" key="2">
    <source>
        <dbReference type="EMBL" id="KDO17924.1"/>
    </source>
</evidence>
<evidence type="ECO:0000259" key="1">
    <source>
        <dbReference type="PROSITE" id="PS50011"/>
    </source>
</evidence>
<dbReference type="KEGG" id="spar:SPRG_16559"/>
<dbReference type="SUPFAM" id="SSF56112">
    <property type="entry name" value="Protein kinase-like (PK-like)"/>
    <property type="match status" value="1"/>
</dbReference>
<dbReference type="OMA" id="YHEHHIN"/>
<dbReference type="GO" id="GO:0005524">
    <property type="term" value="F:ATP binding"/>
    <property type="evidence" value="ECO:0007669"/>
    <property type="project" value="InterPro"/>
</dbReference>
<keyword evidence="2" id="KW-0808">Transferase</keyword>
<organism evidence="2 3">
    <name type="scientific">Saprolegnia parasitica (strain CBS 223.65)</name>
    <dbReference type="NCBI Taxonomy" id="695850"/>
    <lineage>
        <taxon>Eukaryota</taxon>
        <taxon>Sar</taxon>
        <taxon>Stramenopiles</taxon>
        <taxon>Oomycota</taxon>
        <taxon>Saprolegniomycetes</taxon>
        <taxon>Saprolegniales</taxon>
        <taxon>Saprolegniaceae</taxon>
        <taxon>Saprolegnia</taxon>
    </lineage>
</organism>
<dbReference type="InterPro" id="IPR001245">
    <property type="entry name" value="Ser-Thr/Tyr_kinase_cat_dom"/>
</dbReference>
<dbReference type="RefSeq" id="XP_012211368.1">
    <property type="nucleotide sequence ID" value="XM_012355978.1"/>
</dbReference>
<evidence type="ECO:0000313" key="3">
    <source>
        <dbReference type="Proteomes" id="UP000030745"/>
    </source>
</evidence>
<dbReference type="PROSITE" id="PS50011">
    <property type="entry name" value="PROTEIN_KINASE_DOM"/>
    <property type="match status" value="1"/>
</dbReference>
<dbReference type="Pfam" id="PF07714">
    <property type="entry name" value="PK_Tyr_Ser-Thr"/>
    <property type="match status" value="1"/>
</dbReference>
<reference evidence="2 3" key="1">
    <citation type="journal article" date="2013" name="PLoS Genet.">
        <title>Distinctive expansion of potential virulence genes in the genome of the oomycete fish pathogen Saprolegnia parasitica.</title>
        <authorList>
            <person name="Jiang R.H."/>
            <person name="de Bruijn I."/>
            <person name="Haas B.J."/>
            <person name="Belmonte R."/>
            <person name="Lobach L."/>
            <person name="Christie J."/>
            <person name="van den Ackerveken G."/>
            <person name="Bottin A."/>
            <person name="Bulone V."/>
            <person name="Diaz-Moreno S.M."/>
            <person name="Dumas B."/>
            <person name="Fan L."/>
            <person name="Gaulin E."/>
            <person name="Govers F."/>
            <person name="Grenville-Briggs L.J."/>
            <person name="Horner N.R."/>
            <person name="Levin J.Z."/>
            <person name="Mammella M."/>
            <person name="Meijer H.J."/>
            <person name="Morris P."/>
            <person name="Nusbaum C."/>
            <person name="Oome S."/>
            <person name="Phillips A.J."/>
            <person name="van Rooyen D."/>
            <person name="Rzeszutek E."/>
            <person name="Saraiva M."/>
            <person name="Secombes C.J."/>
            <person name="Seidl M.F."/>
            <person name="Snel B."/>
            <person name="Stassen J.H."/>
            <person name="Sykes S."/>
            <person name="Tripathy S."/>
            <person name="van den Berg H."/>
            <person name="Vega-Arreguin J.C."/>
            <person name="Wawra S."/>
            <person name="Young S.K."/>
            <person name="Zeng Q."/>
            <person name="Dieguez-Uribeondo J."/>
            <person name="Russ C."/>
            <person name="Tyler B.M."/>
            <person name="van West P."/>
        </authorList>
    </citation>
    <scope>NUCLEOTIDE SEQUENCE [LARGE SCALE GENOMIC DNA]</scope>
    <source>
        <strain evidence="2 3">CBS 223.65</strain>
    </source>
</reference>
<dbReference type="VEuPathDB" id="FungiDB:SPRG_16559"/>
<keyword evidence="2" id="KW-0418">Kinase</keyword>
<dbReference type="OrthoDB" id="43601at2759"/>
<dbReference type="Gene3D" id="1.10.510.10">
    <property type="entry name" value="Transferase(Phosphotransferase) domain 1"/>
    <property type="match status" value="1"/>
</dbReference>
<dbReference type="InterPro" id="IPR011009">
    <property type="entry name" value="Kinase-like_dom_sf"/>
</dbReference>